<accession>A0A4P2PVA2</accession>
<dbReference type="Proteomes" id="UP000295781">
    <property type="component" value="Chromosome"/>
</dbReference>
<gene>
    <name evidence="2" type="ORF">SOCEGT47_008240</name>
</gene>
<organism evidence="2 3">
    <name type="scientific">Sorangium cellulosum</name>
    <name type="common">Polyangium cellulosum</name>
    <dbReference type="NCBI Taxonomy" id="56"/>
    <lineage>
        <taxon>Bacteria</taxon>
        <taxon>Pseudomonadati</taxon>
        <taxon>Myxococcota</taxon>
        <taxon>Polyangia</taxon>
        <taxon>Polyangiales</taxon>
        <taxon>Polyangiaceae</taxon>
        <taxon>Sorangium</taxon>
    </lineage>
</organism>
<dbReference type="AlphaFoldDB" id="A0A4P2PVA2"/>
<sequence length="127" mass="14203">MAGRGAAADNRETVAMEKWSFLAFGRSYEITDYGPRFGIQVTRDGYTVWTGYRDGARLVTDTSTLPARELVALREELIPRALDGRKRRAPARSAPRPTDADGRARLARPAVEQLELLGARLRSGWQR</sequence>
<evidence type="ECO:0000313" key="3">
    <source>
        <dbReference type="Proteomes" id="UP000295781"/>
    </source>
</evidence>
<reference evidence="2 3" key="1">
    <citation type="submission" date="2015-09" db="EMBL/GenBank/DDBJ databases">
        <title>Sorangium comparison.</title>
        <authorList>
            <person name="Zaburannyi N."/>
            <person name="Bunk B."/>
            <person name="Overmann J."/>
            <person name="Mueller R."/>
        </authorList>
    </citation>
    <scope>NUCLEOTIDE SEQUENCE [LARGE SCALE GENOMIC DNA]</scope>
    <source>
        <strain evidence="2 3">So ceGT47</strain>
    </source>
</reference>
<name>A0A4P2PVA2_SORCE</name>
<evidence type="ECO:0000313" key="2">
    <source>
        <dbReference type="EMBL" id="AUX20356.1"/>
    </source>
</evidence>
<proteinExistence type="predicted"/>
<evidence type="ECO:0000256" key="1">
    <source>
        <dbReference type="SAM" id="MobiDB-lite"/>
    </source>
</evidence>
<dbReference type="EMBL" id="CP012670">
    <property type="protein sequence ID" value="AUX20356.1"/>
    <property type="molecule type" value="Genomic_DNA"/>
</dbReference>
<protein>
    <submittedName>
        <fullName evidence="2">Uncharacterized protein</fullName>
    </submittedName>
</protein>
<feature type="region of interest" description="Disordered" evidence="1">
    <location>
        <begin position="84"/>
        <end position="107"/>
    </location>
</feature>